<feature type="transmembrane region" description="Helical" evidence="1">
    <location>
        <begin position="48"/>
        <end position="68"/>
    </location>
</feature>
<gene>
    <name evidence="2" type="ORF">DFP97_122115</name>
</gene>
<keyword evidence="1" id="KW-0812">Transmembrane</keyword>
<keyword evidence="1" id="KW-0472">Membrane</keyword>
<accession>A0A368VLD3</accession>
<dbReference type="EMBL" id="QPJD01000022">
    <property type="protein sequence ID" value="RCW41679.1"/>
    <property type="molecule type" value="Genomic_DNA"/>
</dbReference>
<feature type="transmembrane region" description="Helical" evidence="1">
    <location>
        <begin position="6"/>
        <end position="28"/>
    </location>
</feature>
<proteinExistence type="predicted"/>
<evidence type="ECO:0000313" key="3">
    <source>
        <dbReference type="Proteomes" id="UP000252415"/>
    </source>
</evidence>
<evidence type="ECO:0000256" key="1">
    <source>
        <dbReference type="SAM" id="Phobius"/>
    </source>
</evidence>
<comment type="caution">
    <text evidence="2">The sequence shown here is derived from an EMBL/GenBank/DDBJ whole genome shotgun (WGS) entry which is preliminary data.</text>
</comment>
<dbReference type="Proteomes" id="UP000252415">
    <property type="component" value="Unassembled WGS sequence"/>
</dbReference>
<dbReference type="RefSeq" id="WP_114383773.1">
    <property type="nucleotide sequence ID" value="NZ_QPJD01000022.1"/>
</dbReference>
<keyword evidence="1" id="KW-1133">Transmembrane helix</keyword>
<name>A0A368VLD3_9BACL</name>
<evidence type="ECO:0000313" key="2">
    <source>
        <dbReference type="EMBL" id="RCW41679.1"/>
    </source>
</evidence>
<protein>
    <submittedName>
        <fullName evidence="2">Uncharacterized protein</fullName>
    </submittedName>
</protein>
<dbReference type="AlphaFoldDB" id="A0A368VLD3"/>
<organism evidence="2 3">
    <name type="scientific">Paenibacillus prosopidis</name>
    <dbReference type="NCBI Taxonomy" id="630520"/>
    <lineage>
        <taxon>Bacteria</taxon>
        <taxon>Bacillati</taxon>
        <taxon>Bacillota</taxon>
        <taxon>Bacilli</taxon>
        <taxon>Bacillales</taxon>
        <taxon>Paenibacillaceae</taxon>
        <taxon>Paenibacillus</taxon>
    </lineage>
</organism>
<reference evidence="2 3" key="1">
    <citation type="submission" date="2018-07" db="EMBL/GenBank/DDBJ databases">
        <title>Genomic Encyclopedia of Type Strains, Phase III (KMG-III): the genomes of soil and plant-associated and newly described type strains.</title>
        <authorList>
            <person name="Whitman W."/>
        </authorList>
    </citation>
    <scope>NUCLEOTIDE SEQUENCE [LARGE SCALE GENOMIC DNA]</scope>
    <source>
        <strain evidence="2 3">CECT 7506</strain>
    </source>
</reference>
<keyword evidence="3" id="KW-1185">Reference proteome</keyword>
<sequence>MILDVLGVVLLIVAFIFLLYAVQIHGWLNPRHPEMNEEQKRLNRKFYLQAYGISTFLFLIGFLCLRPWE</sequence>